<dbReference type="Proteomes" id="UP001200034">
    <property type="component" value="Unassembled WGS sequence"/>
</dbReference>
<keyword evidence="2" id="KW-1185">Reference proteome</keyword>
<dbReference type="AlphaFoldDB" id="A0AAD4K4G2"/>
<sequence>MAKSIVDHKIADNETIQWASVVIDDWDSDFKHLSDYSLNNLPLEPKLLFKQFYDTYLSETNAERRTQYNSWTNGEFEIIFKAYDSRIKAIEKEFEDMLNKSVEKLSNKTKEFYRTSIENANNPDRQKALAAKGRLYNILVKNWFF</sequence>
<dbReference type="EMBL" id="JAJJHW010001127">
    <property type="protein sequence ID" value="KAH8376720.1"/>
    <property type="molecule type" value="Genomic_DNA"/>
</dbReference>
<name>A0AAD4K4G2_9MUSC</name>
<proteinExistence type="predicted"/>
<evidence type="ECO:0000313" key="1">
    <source>
        <dbReference type="EMBL" id="KAH8376720.1"/>
    </source>
</evidence>
<evidence type="ECO:0000313" key="2">
    <source>
        <dbReference type="Proteomes" id="UP001200034"/>
    </source>
</evidence>
<gene>
    <name evidence="1" type="ORF">KR093_001064</name>
</gene>
<accession>A0AAD4K4G2</accession>
<protein>
    <submittedName>
        <fullName evidence="1">Uncharacterized protein</fullName>
    </submittedName>
</protein>
<organism evidence="1 2">
    <name type="scientific">Drosophila rubida</name>
    <dbReference type="NCBI Taxonomy" id="30044"/>
    <lineage>
        <taxon>Eukaryota</taxon>
        <taxon>Metazoa</taxon>
        <taxon>Ecdysozoa</taxon>
        <taxon>Arthropoda</taxon>
        <taxon>Hexapoda</taxon>
        <taxon>Insecta</taxon>
        <taxon>Pterygota</taxon>
        <taxon>Neoptera</taxon>
        <taxon>Endopterygota</taxon>
        <taxon>Diptera</taxon>
        <taxon>Brachycera</taxon>
        <taxon>Muscomorpha</taxon>
        <taxon>Ephydroidea</taxon>
        <taxon>Drosophilidae</taxon>
        <taxon>Drosophila</taxon>
    </lineage>
</organism>
<comment type="caution">
    <text evidence="1">The sequence shown here is derived from an EMBL/GenBank/DDBJ whole genome shotgun (WGS) entry which is preliminary data.</text>
</comment>
<reference evidence="1" key="1">
    <citation type="journal article" date="2021" name="Mol. Ecol. Resour.">
        <title>Phylogenomic analyses of the genus Drosophila reveals genomic signals of climate adaptation.</title>
        <authorList>
            <person name="Li F."/>
            <person name="Rane R.V."/>
            <person name="Luria V."/>
            <person name="Xiong Z."/>
            <person name="Chen J."/>
            <person name="Li Z."/>
            <person name="Catullo R.A."/>
            <person name="Griffin P.C."/>
            <person name="Schiffer M."/>
            <person name="Pearce S."/>
            <person name="Lee S.F."/>
            <person name="McElroy K."/>
            <person name="Stocker A."/>
            <person name="Shirriffs J."/>
            <person name="Cockerell F."/>
            <person name="Coppin C."/>
            <person name="Sgro C.M."/>
            <person name="Karger A."/>
            <person name="Cain J.W."/>
            <person name="Weber J.A."/>
            <person name="Santpere G."/>
            <person name="Kirschner M.W."/>
            <person name="Hoffmann A.A."/>
            <person name="Oakeshott J.G."/>
            <person name="Zhang G."/>
        </authorList>
    </citation>
    <scope>NUCLEOTIDE SEQUENCE</scope>
    <source>
        <strain evidence="1">BGI-SZ-2011g</strain>
    </source>
</reference>